<dbReference type="InParanoid" id="E1ZJV3"/>
<dbReference type="Gene3D" id="2.130.10.10">
    <property type="entry name" value="YVTN repeat-like/Quinoprotein amine dehydrogenase"/>
    <property type="match status" value="4"/>
</dbReference>
<protein>
    <submittedName>
        <fullName evidence="3">Uncharacterized protein</fullName>
    </submittedName>
</protein>
<dbReference type="GeneID" id="17353487"/>
<accession>E1ZJV3</accession>
<keyword evidence="4" id="KW-1185">Reference proteome</keyword>
<dbReference type="SUPFAM" id="SSF117289">
    <property type="entry name" value="Nucleoporin domain"/>
    <property type="match status" value="1"/>
</dbReference>
<dbReference type="PROSITE" id="PS50082">
    <property type="entry name" value="WD_REPEATS_2"/>
    <property type="match status" value="1"/>
</dbReference>
<name>E1ZJV3_CHLVA</name>
<evidence type="ECO:0000256" key="2">
    <source>
        <dbReference type="SAM" id="MobiDB-lite"/>
    </source>
</evidence>
<dbReference type="GO" id="GO:0010073">
    <property type="term" value="P:meristem maintenance"/>
    <property type="evidence" value="ECO:0007669"/>
    <property type="project" value="InterPro"/>
</dbReference>
<dbReference type="KEGG" id="cvr:CHLNCDRAFT_136145"/>
<sequence length="814" mass="86441">MPAQRGSKRARTMEEASAGVVALHRSRFIEWQPAGVVALAASGDGSVVAAAREDGDIELYEASTNHLFQRLPGHKDSCLTCLAMVDEEDSKGGTTSRLFSSGLDGALVEWDVEQRRAGPAADSLGGAVWQLAPEPGACIKSDAGARVAAACDDGCARIFLAEAGVPGLTYSRTLPRVEGRTLAVAWHPSGQVLATAGTDGCIHLWSLAASQELLRITAGDGSGAASRREACIWALLVLPDGTIVSGDSSGNVQFWDGRFGTLLARFSQHQADVLQLAASPDGRMVFATGEPPTRRARRRCLLPLPCCRRRCRRVDPQVSLFYRLDSTATSQQHPWAYLSSKRPHSHDVRAMCVAAGRALPDGARLLTGSNDTQLFSHSVAAFQKEHPVRMNACPQRPVLQVAHPALPPGDGDDDEPPPVWLLCAQRHEVDVWQLPGSAAPAQAGPPAEGGLLSPSAPPEHLLRVSGASGRHVSAACISRDGRWLAYSDAHRVSCFALEQREADEAVPEDHVVPTQLPLPPDLPPACHLAFRPGTDELLACSADGTLRLISLAACQHRQRVAVGMANGVGGGGGGGGGEGEEAVQALRVVHDLQYKSSLRRDRQRSAARRLMPLVELLAVSPDGSWLAAVVRQRVHLVSLSSHKLAHSLVPLAEPQPPITALAFTADSATLVAAAAQHQLAAYSVHSGQAAEWAARHAGALPHKLLRMPGAIASIASRPAAPASLFLASSEACCHLDMAAPLEAEGEGGGGRKRRRSRPTLATEPPGANCRMIYCSDPVLHADYMGPDALLVVERPWSEVYKNIAAPMYRHRYGT</sequence>
<dbReference type="STRING" id="554065.E1ZJV3"/>
<keyword evidence="1" id="KW-0853">WD repeat</keyword>
<dbReference type="InterPro" id="IPR044622">
    <property type="entry name" value="PCN"/>
</dbReference>
<dbReference type="PANTHER" id="PTHR45086:SF1">
    <property type="entry name" value="WD REPEAT-CONTAINING PROTEIN PCN"/>
    <property type="match status" value="1"/>
</dbReference>
<proteinExistence type="predicted"/>
<reference evidence="3 4" key="1">
    <citation type="journal article" date="2010" name="Plant Cell">
        <title>The Chlorella variabilis NC64A genome reveals adaptation to photosymbiosis, coevolution with viruses, and cryptic sex.</title>
        <authorList>
            <person name="Blanc G."/>
            <person name="Duncan G."/>
            <person name="Agarkova I."/>
            <person name="Borodovsky M."/>
            <person name="Gurnon J."/>
            <person name="Kuo A."/>
            <person name="Lindquist E."/>
            <person name="Lucas S."/>
            <person name="Pangilinan J."/>
            <person name="Polle J."/>
            <person name="Salamov A."/>
            <person name="Terry A."/>
            <person name="Yamada T."/>
            <person name="Dunigan D.D."/>
            <person name="Grigoriev I.V."/>
            <person name="Claverie J.M."/>
            <person name="Van Etten J.L."/>
        </authorList>
    </citation>
    <scope>NUCLEOTIDE SEQUENCE [LARGE SCALE GENOMIC DNA]</scope>
    <source>
        <strain evidence="3 4">NC64A</strain>
    </source>
</reference>
<dbReference type="eggNOG" id="KOG2048">
    <property type="taxonomic scope" value="Eukaryota"/>
</dbReference>
<dbReference type="SUPFAM" id="SSF50998">
    <property type="entry name" value="Quinoprotein alcohol dehydrogenase-like"/>
    <property type="match status" value="1"/>
</dbReference>
<dbReference type="FunCoup" id="E1ZJV3">
    <property type="interactions" value="1575"/>
</dbReference>
<dbReference type="InterPro" id="IPR015943">
    <property type="entry name" value="WD40/YVTN_repeat-like_dom_sf"/>
</dbReference>
<dbReference type="InterPro" id="IPR001680">
    <property type="entry name" value="WD40_rpt"/>
</dbReference>
<dbReference type="Proteomes" id="UP000008141">
    <property type="component" value="Unassembled WGS sequence"/>
</dbReference>
<dbReference type="SMART" id="SM00320">
    <property type="entry name" value="WD40"/>
    <property type="match status" value="7"/>
</dbReference>
<gene>
    <name evidence="3" type="ORF">CHLNCDRAFT_136145</name>
</gene>
<dbReference type="OrthoDB" id="8883818at2759"/>
<dbReference type="Pfam" id="PF00400">
    <property type="entry name" value="WD40"/>
    <property type="match status" value="1"/>
</dbReference>
<dbReference type="AlphaFoldDB" id="E1ZJV3"/>
<dbReference type="InterPro" id="IPR011047">
    <property type="entry name" value="Quinoprotein_ADH-like_sf"/>
</dbReference>
<evidence type="ECO:0000313" key="3">
    <source>
        <dbReference type="EMBL" id="EFN53925.1"/>
    </source>
</evidence>
<dbReference type="OMA" id="STYITEW"/>
<feature type="repeat" description="WD" evidence="1">
    <location>
        <begin position="183"/>
        <end position="215"/>
    </location>
</feature>
<feature type="region of interest" description="Disordered" evidence="2">
    <location>
        <begin position="743"/>
        <end position="763"/>
    </location>
</feature>
<dbReference type="EMBL" id="GL433849">
    <property type="protein sequence ID" value="EFN53925.1"/>
    <property type="molecule type" value="Genomic_DNA"/>
</dbReference>
<dbReference type="GO" id="GO:0035266">
    <property type="term" value="P:meristem growth"/>
    <property type="evidence" value="ECO:0007669"/>
    <property type="project" value="InterPro"/>
</dbReference>
<organism evidence="4">
    <name type="scientific">Chlorella variabilis</name>
    <name type="common">Green alga</name>
    <dbReference type="NCBI Taxonomy" id="554065"/>
    <lineage>
        <taxon>Eukaryota</taxon>
        <taxon>Viridiplantae</taxon>
        <taxon>Chlorophyta</taxon>
        <taxon>core chlorophytes</taxon>
        <taxon>Trebouxiophyceae</taxon>
        <taxon>Chlorellales</taxon>
        <taxon>Chlorellaceae</taxon>
        <taxon>Chlorella clade</taxon>
        <taxon>Chlorella</taxon>
    </lineage>
</organism>
<dbReference type="RefSeq" id="XP_005846027.1">
    <property type="nucleotide sequence ID" value="XM_005845965.1"/>
</dbReference>
<evidence type="ECO:0000256" key="1">
    <source>
        <dbReference type="PROSITE-ProRule" id="PRU00221"/>
    </source>
</evidence>
<evidence type="ECO:0000313" key="4">
    <source>
        <dbReference type="Proteomes" id="UP000008141"/>
    </source>
</evidence>
<dbReference type="PANTHER" id="PTHR45086">
    <property type="entry name" value="WD REPEAT-CONTAINING PROTEIN PCN"/>
    <property type="match status" value="1"/>
</dbReference>